<comment type="caution">
    <text evidence="2">The sequence shown here is derived from an EMBL/GenBank/DDBJ whole genome shotgun (WGS) entry which is preliminary data.</text>
</comment>
<name>A0A8X6Q7I3_NEPPI</name>
<dbReference type="Proteomes" id="UP000887013">
    <property type="component" value="Unassembled WGS sequence"/>
</dbReference>
<evidence type="ECO:0000313" key="3">
    <source>
        <dbReference type="Proteomes" id="UP000887013"/>
    </source>
</evidence>
<feature type="region of interest" description="Disordered" evidence="1">
    <location>
        <begin position="108"/>
        <end position="150"/>
    </location>
</feature>
<dbReference type="EMBL" id="BMAW01028240">
    <property type="protein sequence ID" value="GFU06500.1"/>
    <property type="molecule type" value="Genomic_DNA"/>
</dbReference>
<feature type="compositionally biased region" description="Basic and acidic residues" evidence="1">
    <location>
        <begin position="109"/>
        <end position="128"/>
    </location>
</feature>
<feature type="compositionally biased region" description="Basic and acidic residues" evidence="1">
    <location>
        <begin position="62"/>
        <end position="77"/>
    </location>
</feature>
<feature type="compositionally biased region" description="Polar residues" evidence="1">
    <location>
        <begin position="78"/>
        <end position="94"/>
    </location>
</feature>
<evidence type="ECO:0000256" key="1">
    <source>
        <dbReference type="SAM" id="MobiDB-lite"/>
    </source>
</evidence>
<protein>
    <submittedName>
        <fullName evidence="2">Uncharacterized protein</fullName>
    </submittedName>
</protein>
<keyword evidence="3" id="KW-1185">Reference proteome</keyword>
<reference evidence="2" key="1">
    <citation type="submission" date="2020-08" db="EMBL/GenBank/DDBJ databases">
        <title>Multicomponent nature underlies the extraordinary mechanical properties of spider dragline silk.</title>
        <authorList>
            <person name="Kono N."/>
            <person name="Nakamura H."/>
            <person name="Mori M."/>
            <person name="Yoshida Y."/>
            <person name="Ohtoshi R."/>
            <person name="Malay A.D."/>
            <person name="Moran D.A.P."/>
            <person name="Tomita M."/>
            <person name="Numata K."/>
            <person name="Arakawa K."/>
        </authorList>
    </citation>
    <scope>NUCLEOTIDE SEQUENCE</scope>
</reference>
<feature type="region of interest" description="Disordered" evidence="1">
    <location>
        <begin position="62"/>
        <end position="96"/>
    </location>
</feature>
<organism evidence="2 3">
    <name type="scientific">Nephila pilipes</name>
    <name type="common">Giant wood spider</name>
    <name type="synonym">Nephila maculata</name>
    <dbReference type="NCBI Taxonomy" id="299642"/>
    <lineage>
        <taxon>Eukaryota</taxon>
        <taxon>Metazoa</taxon>
        <taxon>Ecdysozoa</taxon>
        <taxon>Arthropoda</taxon>
        <taxon>Chelicerata</taxon>
        <taxon>Arachnida</taxon>
        <taxon>Araneae</taxon>
        <taxon>Araneomorphae</taxon>
        <taxon>Entelegynae</taxon>
        <taxon>Araneoidea</taxon>
        <taxon>Nephilidae</taxon>
        <taxon>Nephila</taxon>
    </lineage>
</organism>
<sequence>MADNSVCSTDCKMDMDDLIQANGHLSKKDKEKMLFFSPRPQRVQRLNRRGFFLSNINDKVPTEKTLTKNSSDKKQKDINSNCSVSSHNLKQTPISPEKKVIKLNCSRKYSPESENSLKRNLNDNDLHSTNRSIYSEEVPPKKKHKEITWP</sequence>
<dbReference type="AlphaFoldDB" id="A0A8X6Q7I3"/>
<dbReference type="OrthoDB" id="6426684at2759"/>
<accession>A0A8X6Q7I3</accession>
<evidence type="ECO:0000313" key="2">
    <source>
        <dbReference type="EMBL" id="GFU06500.1"/>
    </source>
</evidence>
<feature type="compositionally biased region" description="Basic residues" evidence="1">
    <location>
        <begin position="141"/>
        <end position="150"/>
    </location>
</feature>
<gene>
    <name evidence="2" type="primary">NCL1_51628</name>
    <name evidence="2" type="ORF">NPIL_222381</name>
</gene>
<proteinExistence type="predicted"/>